<name>A0A7C9FPW2_9BACT</name>
<dbReference type="Gene3D" id="3.30.70.120">
    <property type="match status" value="1"/>
</dbReference>
<evidence type="ECO:0000256" key="2">
    <source>
        <dbReference type="ARBA" id="ARBA00022475"/>
    </source>
</evidence>
<dbReference type="GO" id="GO:0005886">
    <property type="term" value="C:plasma membrane"/>
    <property type="evidence" value="ECO:0007669"/>
    <property type="project" value="UniProtKB-SubCell"/>
</dbReference>
<keyword evidence="4 6" id="KW-1133">Transmembrane helix</keyword>
<evidence type="ECO:0000313" key="8">
    <source>
        <dbReference type="EMBL" id="MPR35651.1"/>
    </source>
</evidence>
<dbReference type="PANTHER" id="PTHR33545">
    <property type="entry name" value="UPF0750 MEMBRANE PROTEIN YITT-RELATED"/>
    <property type="match status" value="1"/>
</dbReference>
<dbReference type="AlphaFoldDB" id="A0A7C9FPW2"/>
<feature type="transmembrane region" description="Helical" evidence="6">
    <location>
        <begin position="65"/>
        <end position="86"/>
    </location>
</feature>
<dbReference type="InterPro" id="IPR051461">
    <property type="entry name" value="UPF0750_membrane"/>
</dbReference>
<keyword evidence="3 6" id="KW-0812">Transmembrane</keyword>
<comment type="subcellular location">
    <subcellularLocation>
        <location evidence="1">Cell membrane</location>
        <topology evidence="1">Multi-pass membrane protein</topology>
    </subcellularLocation>
</comment>
<dbReference type="PANTHER" id="PTHR33545:SF3">
    <property type="entry name" value="UPF0750 MEMBRANE PROTEIN YQFU"/>
    <property type="match status" value="1"/>
</dbReference>
<accession>A0A7C9FPW2</accession>
<evidence type="ECO:0000256" key="5">
    <source>
        <dbReference type="ARBA" id="ARBA00023136"/>
    </source>
</evidence>
<comment type="caution">
    <text evidence="8">The sequence shown here is derived from an EMBL/GenBank/DDBJ whole genome shotgun (WGS) entry which is preliminary data.</text>
</comment>
<evidence type="ECO:0000256" key="3">
    <source>
        <dbReference type="ARBA" id="ARBA00022692"/>
    </source>
</evidence>
<evidence type="ECO:0000259" key="7">
    <source>
        <dbReference type="Pfam" id="PF10035"/>
    </source>
</evidence>
<dbReference type="EMBL" id="WHLY01000002">
    <property type="protein sequence ID" value="MPR35651.1"/>
    <property type="molecule type" value="Genomic_DNA"/>
</dbReference>
<dbReference type="Proteomes" id="UP000479293">
    <property type="component" value="Unassembled WGS sequence"/>
</dbReference>
<evidence type="ECO:0000256" key="6">
    <source>
        <dbReference type="SAM" id="Phobius"/>
    </source>
</evidence>
<keyword evidence="9" id="KW-1185">Reference proteome</keyword>
<feature type="domain" description="DUF2179" evidence="7">
    <location>
        <begin position="235"/>
        <end position="294"/>
    </location>
</feature>
<evidence type="ECO:0000313" key="9">
    <source>
        <dbReference type="Proteomes" id="UP000479293"/>
    </source>
</evidence>
<feature type="transmembrane region" description="Helical" evidence="6">
    <location>
        <begin position="98"/>
        <end position="116"/>
    </location>
</feature>
<dbReference type="InterPro" id="IPR015867">
    <property type="entry name" value="N-reg_PII/ATP_PRibTrfase_C"/>
</dbReference>
<evidence type="ECO:0000256" key="4">
    <source>
        <dbReference type="ARBA" id="ARBA00022989"/>
    </source>
</evidence>
<dbReference type="InterPro" id="IPR019264">
    <property type="entry name" value="DUF2179"/>
</dbReference>
<dbReference type="Pfam" id="PF02588">
    <property type="entry name" value="YitT_membrane"/>
    <property type="match status" value="1"/>
</dbReference>
<feature type="transmembrane region" description="Helical" evidence="6">
    <location>
        <begin position="160"/>
        <end position="183"/>
    </location>
</feature>
<feature type="transmembrane region" description="Helical" evidence="6">
    <location>
        <begin position="24"/>
        <end position="45"/>
    </location>
</feature>
<protein>
    <submittedName>
        <fullName evidence="8">DUF2179 domain-containing protein</fullName>
    </submittedName>
</protein>
<dbReference type="RefSeq" id="WP_152762893.1">
    <property type="nucleotide sequence ID" value="NZ_WHLY01000002.1"/>
</dbReference>
<keyword evidence="2" id="KW-1003">Cell membrane</keyword>
<keyword evidence="5 6" id="KW-0472">Membrane</keyword>
<reference evidence="8 9" key="1">
    <citation type="submission" date="2019-10" db="EMBL/GenBank/DDBJ databases">
        <title>Draft Genome Sequence of Cytophagaceae sp. SJW1-29.</title>
        <authorList>
            <person name="Choi A."/>
        </authorList>
    </citation>
    <scope>NUCLEOTIDE SEQUENCE [LARGE SCALE GENOMIC DNA]</scope>
    <source>
        <strain evidence="8 9">SJW1-29</strain>
    </source>
</reference>
<sequence>MLARTPTLILEEKRRQRTLAYRRFSKDFILITLGVVAASIGLKGFLLPNDFLDGGAMGLSLLTEIITQVDLSVLIVLINLPFLIIGSRQISRQFAMKSAGAILALAVLVHFIELPVVTDDKLLISVFGGFFLGAGIGFSIRGGAVIDGTEVLAIYVSRRASLSVGDFIAIFNVILFTGAIFLINVETAMYSMLTYFAASKTVDFIINGIEEYIGVTIISERGEMIRGTIIDRLGRGVTVYKSEGGYGKGGVVNENRKVLFCVVTRLEVTKLLHEVNKVDADAFVFQHSIMDTKGGMIKKRPLH</sequence>
<dbReference type="PIRSF" id="PIRSF006483">
    <property type="entry name" value="Membrane_protein_YitT"/>
    <property type="match status" value="1"/>
</dbReference>
<proteinExistence type="predicted"/>
<organism evidence="8 9">
    <name type="scientific">Salmonirosea aquatica</name>
    <dbReference type="NCBI Taxonomy" id="2654236"/>
    <lineage>
        <taxon>Bacteria</taxon>
        <taxon>Pseudomonadati</taxon>
        <taxon>Bacteroidota</taxon>
        <taxon>Cytophagia</taxon>
        <taxon>Cytophagales</taxon>
        <taxon>Spirosomataceae</taxon>
        <taxon>Salmonirosea</taxon>
    </lineage>
</organism>
<dbReference type="InterPro" id="IPR003740">
    <property type="entry name" value="YitT"/>
</dbReference>
<gene>
    <name evidence="8" type="ORF">GBK04_20425</name>
</gene>
<feature type="transmembrane region" description="Helical" evidence="6">
    <location>
        <begin position="122"/>
        <end position="140"/>
    </location>
</feature>
<evidence type="ECO:0000256" key="1">
    <source>
        <dbReference type="ARBA" id="ARBA00004651"/>
    </source>
</evidence>
<dbReference type="CDD" id="cd16380">
    <property type="entry name" value="YitT_C"/>
    <property type="match status" value="1"/>
</dbReference>
<dbReference type="Pfam" id="PF10035">
    <property type="entry name" value="DUF2179"/>
    <property type="match status" value="1"/>
</dbReference>